<dbReference type="GeneID" id="29070094"/>
<dbReference type="GO" id="GO:0019843">
    <property type="term" value="F:rRNA binding"/>
    <property type="evidence" value="ECO:0007669"/>
    <property type="project" value="UniProtKB-KW"/>
</dbReference>
<keyword evidence="4" id="KW-0694">RNA-binding</keyword>
<dbReference type="InterPro" id="IPR018260">
    <property type="entry name" value="Ribosomal_uL22_CS"/>
</dbReference>
<keyword evidence="10" id="KW-0934">Plastid</keyword>
<organism evidence="10">
    <name type="scientific">Hildenbrandia rubra</name>
    <dbReference type="NCBI Taxonomy" id="31481"/>
    <lineage>
        <taxon>Eukaryota</taxon>
        <taxon>Rhodophyta</taxon>
        <taxon>Florideophyceae</taxon>
        <taxon>Hildenbrandiophycidae</taxon>
        <taxon>Hildenbrandiales</taxon>
        <taxon>Hildenbrandiaceae</taxon>
        <taxon>Hildenbrandia</taxon>
    </lineage>
</organism>
<proteinExistence type="inferred from homology"/>
<evidence type="ECO:0000256" key="6">
    <source>
        <dbReference type="ARBA" id="ARBA00023274"/>
    </source>
</evidence>
<dbReference type="NCBIfam" id="TIGR01044">
    <property type="entry name" value="rplV_bact"/>
    <property type="match status" value="1"/>
</dbReference>
<keyword evidence="6 9" id="KW-0687">Ribonucleoprotein</keyword>
<name>A0A1C9CGD1_9FLOR</name>
<dbReference type="PANTHER" id="PTHR13501">
    <property type="entry name" value="CHLOROPLAST 50S RIBOSOMAL PROTEIN L22-RELATED"/>
    <property type="match status" value="1"/>
</dbReference>
<dbReference type="InterPro" id="IPR036394">
    <property type="entry name" value="Ribosomal_uL22_sf"/>
</dbReference>
<dbReference type="PANTHER" id="PTHR13501:SF8">
    <property type="entry name" value="LARGE RIBOSOMAL SUBUNIT PROTEIN UL22M"/>
    <property type="match status" value="1"/>
</dbReference>
<evidence type="ECO:0000256" key="3">
    <source>
        <dbReference type="ARBA" id="ARBA00022730"/>
    </source>
</evidence>
<keyword evidence="5 9" id="KW-0689">Ribosomal protein</keyword>
<keyword evidence="3" id="KW-0699">rRNA-binding</keyword>
<dbReference type="PROSITE" id="PS00464">
    <property type="entry name" value="RIBOSOMAL_L22"/>
    <property type="match status" value="1"/>
</dbReference>
<protein>
    <recommendedName>
        <fullName evidence="7">Large ribosomal subunit protein uL22c</fullName>
    </recommendedName>
    <alternativeName>
        <fullName evidence="8">50S ribosomal protein L22, chloroplastic</fullName>
    </alternativeName>
</protein>
<dbReference type="EMBL" id="KX284724">
    <property type="protein sequence ID" value="AOM67429.1"/>
    <property type="molecule type" value="Genomic_DNA"/>
</dbReference>
<geneLocation type="plastid" evidence="10"/>
<dbReference type="InterPro" id="IPR001063">
    <property type="entry name" value="Ribosomal_uL22"/>
</dbReference>
<dbReference type="SUPFAM" id="SSF54843">
    <property type="entry name" value="Ribosomal protein L22"/>
    <property type="match status" value="1"/>
</dbReference>
<dbReference type="GO" id="GO:0003735">
    <property type="term" value="F:structural constituent of ribosome"/>
    <property type="evidence" value="ECO:0007669"/>
    <property type="project" value="InterPro"/>
</dbReference>
<dbReference type="GO" id="GO:0006412">
    <property type="term" value="P:translation"/>
    <property type="evidence" value="ECO:0007669"/>
    <property type="project" value="InterPro"/>
</dbReference>
<dbReference type="RefSeq" id="YP_009294187.1">
    <property type="nucleotide sequence ID" value="NC_031146.1"/>
</dbReference>
<sequence>MLSQTNTNKIISVGKYIRVSPHKARRVLDQIRGKSYKEAMLILEFLPYRCTKSIQNVLKSAAANATHNHSLEKKNLVIQETFANQGPTLKRLQPRAQGKAFAIRKPTCHISVSLIHKSDN</sequence>
<dbReference type="AlphaFoldDB" id="A0A1C9CGD1"/>
<dbReference type="GO" id="GO:0015934">
    <property type="term" value="C:large ribosomal subunit"/>
    <property type="evidence" value="ECO:0007669"/>
    <property type="project" value="InterPro"/>
</dbReference>
<dbReference type="InterPro" id="IPR005727">
    <property type="entry name" value="Ribosomal_uL22_bac/chlpt-type"/>
</dbReference>
<comment type="similarity">
    <text evidence="2 9">Belongs to the universal ribosomal protein uL22 family.</text>
</comment>
<evidence type="ECO:0000256" key="4">
    <source>
        <dbReference type="ARBA" id="ARBA00022884"/>
    </source>
</evidence>
<reference evidence="10" key="1">
    <citation type="journal article" date="2016" name="BMC Biol.">
        <title>Parallel evolution of highly conserved plastid genome architecture in red seaweeds and seed plants.</title>
        <authorList>
            <person name="Lee J."/>
            <person name="Cho C.H."/>
            <person name="Park S.I."/>
            <person name="Choi J.W."/>
            <person name="Song H.S."/>
            <person name="West J.A."/>
            <person name="Bhattacharya D."/>
            <person name="Yoon H.S."/>
        </authorList>
    </citation>
    <scope>NUCLEOTIDE SEQUENCE</scope>
</reference>
<accession>A0A1C9CGD1</accession>
<evidence type="ECO:0000256" key="1">
    <source>
        <dbReference type="ARBA" id="ARBA00003611"/>
    </source>
</evidence>
<dbReference type="CDD" id="cd00336">
    <property type="entry name" value="Ribosomal_L22"/>
    <property type="match status" value="1"/>
</dbReference>
<evidence type="ECO:0000256" key="2">
    <source>
        <dbReference type="ARBA" id="ARBA00009451"/>
    </source>
</evidence>
<evidence type="ECO:0000256" key="8">
    <source>
        <dbReference type="ARBA" id="ARBA00035416"/>
    </source>
</evidence>
<dbReference type="Gene3D" id="3.90.470.10">
    <property type="entry name" value="Ribosomal protein L22/L17"/>
    <property type="match status" value="1"/>
</dbReference>
<evidence type="ECO:0000256" key="7">
    <source>
        <dbReference type="ARBA" id="ARBA00035285"/>
    </source>
</evidence>
<dbReference type="HAMAP" id="MF_01331_B">
    <property type="entry name" value="Ribosomal_uL22_B"/>
    <property type="match status" value="1"/>
</dbReference>
<dbReference type="InterPro" id="IPR047867">
    <property type="entry name" value="Ribosomal_uL22_bac/org-type"/>
</dbReference>
<dbReference type="Pfam" id="PF00237">
    <property type="entry name" value="Ribosomal_L22"/>
    <property type="match status" value="1"/>
</dbReference>
<comment type="function">
    <text evidence="1">This protein binds specifically to 23S rRNA.</text>
</comment>
<evidence type="ECO:0000256" key="9">
    <source>
        <dbReference type="RuleBase" id="RU004005"/>
    </source>
</evidence>
<gene>
    <name evidence="10" type="primary">rpl22</name>
    <name evidence="10" type="ORF">Hrub_185</name>
</gene>
<evidence type="ECO:0000256" key="5">
    <source>
        <dbReference type="ARBA" id="ARBA00022980"/>
    </source>
</evidence>
<evidence type="ECO:0000313" key="10">
    <source>
        <dbReference type="EMBL" id="AOM67429.1"/>
    </source>
</evidence>